<feature type="transmembrane region" description="Helical" evidence="1">
    <location>
        <begin position="210"/>
        <end position="229"/>
    </location>
</feature>
<evidence type="ECO:0000313" key="3">
    <source>
        <dbReference type="Proteomes" id="UP000198534"/>
    </source>
</evidence>
<feature type="transmembrane region" description="Helical" evidence="1">
    <location>
        <begin position="114"/>
        <end position="132"/>
    </location>
</feature>
<keyword evidence="3" id="KW-1185">Reference proteome</keyword>
<dbReference type="Proteomes" id="UP000198534">
    <property type="component" value="Unassembled WGS sequence"/>
</dbReference>
<keyword evidence="1" id="KW-0472">Membrane</keyword>
<evidence type="ECO:0000256" key="1">
    <source>
        <dbReference type="SAM" id="Phobius"/>
    </source>
</evidence>
<feature type="transmembrane region" description="Helical" evidence="1">
    <location>
        <begin position="184"/>
        <end position="204"/>
    </location>
</feature>
<keyword evidence="1" id="KW-0812">Transmembrane</keyword>
<feature type="transmembrane region" description="Helical" evidence="1">
    <location>
        <begin position="152"/>
        <end position="172"/>
    </location>
</feature>
<dbReference type="AlphaFoldDB" id="A0A1H2S6F2"/>
<sequence>MTTLRLLIKNELRSKTRHRERSGSTSMPKKWITIYGALALVIVAGIATYLGIQGETKFKEIWYFNWGMLFWATARAGKSVQKEWDNETAGWWLSLPYSRGTLLTAKFFVNLIRWVKTSAVIYIALFIFILYVMALEGKGSEIFDVLVKGGQWYVLFISLSPFAIGVGILNWVIRKSMFRPMFPLLWILSLIVINILAWLFLTASLTGGEMLGIIAVSWIVTLGVVRLATHILDQHAVL</sequence>
<dbReference type="RefSeq" id="WP_091735784.1">
    <property type="nucleotide sequence ID" value="NZ_FNNQ01000002.1"/>
</dbReference>
<keyword evidence="1" id="KW-1133">Transmembrane helix</keyword>
<protein>
    <recommendedName>
        <fullName evidence="4">ABC-2 family transporter protein</fullName>
    </recommendedName>
</protein>
<dbReference type="STRING" id="1048340.SAMN05444487_102118"/>
<name>A0A1H2S6F2_9BACL</name>
<feature type="transmembrane region" description="Helical" evidence="1">
    <location>
        <begin position="32"/>
        <end position="52"/>
    </location>
</feature>
<organism evidence="2 3">
    <name type="scientific">Marininema mesophilum</name>
    <dbReference type="NCBI Taxonomy" id="1048340"/>
    <lineage>
        <taxon>Bacteria</taxon>
        <taxon>Bacillati</taxon>
        <taxon>Bacillota</taxon>
        <taxon>Bacilli</taxon>
        <taxon>Bacillales</taxon>
        <taxon>Thermoactinomycetaceae</taxon>
        <taxon>Marininema</taxon>
    </lineage>
</organism>
<proteinExistence type="predicted"/>
<dbReference type="EMBL" id="FNNQ01000002">
    <property type="protein sequence ID" value="SDW27252.1"/>
    <property type="molecule type" value="Genomic_DNA"/>
</dbReference>
<gene>
    <name evidence="2" type="ORF">SAMN05444487_102118</name>
</gene>
<dbReference type="OrthoDB" id="2373063at2"/>
<reference evidence="2 3" key="1">
    <citation type="submission" date="2016-10" db="EMBL/GenBank/DDBJ databases">
        <authorList>
            <person name="de Groot N.N."/>
        </authorList>
    </citation>
    <scope>NUCLEOTIDE SEQUENCE [LARGE SCALE GENOMIC DNA]</scope>
    <source>
        <strain evidence="2 3">DSM 45610</strain>
    </source>
</reference>
<evidence type="ECO:0008006" key="4">
    <source>
        <dbReference type="Google" id="ProtNLM"/>
    </source>
</evidence>
<accession>A0A1H2S6F2</accession>
<evidence type="ECO:0000313" key="2">
    <source>
        <dbReference type="EMBL" id="SDW27252.1"/>
    </source>
</evidence>